<evidence type="ECO:0000259" key="3">
    <source>
        <dbReference type="Pfam" id="PF00534"/>
    </source>
</evidence>
<name>A0ABY7JTL6_9ACTN</name>
<evidence type="ECO:0000313" key="6">
    <source>
        <dbReference type="Proteomes" id="UP001164693"/>
    </source>
</evidence>
<evidence type="ECO:0000313" key="5">
    <source>
        <dbReference type="EMBL" id="WAX55901.1"/>
    </source>
</evidence>
<evidence type="ECO:0000259" key="4">
    <source>
        <dbReference type="Pfam" id="PF09314"/>
    </source>
</evidence>
<accession>A0ABY7JTL6</accession>
<reference evidence="5" key="1">
    <citation type="submission" date="2022-05" db="EMBL/GenBank/DDBJ databases">
        <title>Jatrophihabitans sp. SB3-54 whole genome sequence.</title>
        <authorList>
            <person name="Suh M.K."/>
            <person name="Eom M.K."/>
            <person name="Kim J.S."/>
            <person name="Kim H.S."/>
            <person name="Do H.E."/>
            <person name="Shin Y.K."/>
            <person name="Lee J.-S."/>
        </authorList>
    </citation>
    <scope>NUCLEOTIDE SEQUENCE</scope>
    <source>
        <strain evidence="5">SB3-54</strain>
    </source>
</reference>
<organism evidence="5 6">
    <name type="scientific">Jatrophihabitans cynanchi</name>
    <dbReference type="NCBI Taxonomy" id="2944128"/>
    <lineage>
        <taxon>Bacteria</taxon>
        <taxon>Bacillati</taxon>
        <taxon>Actinomycetota</taxon>
        <taxon>Actinomycetes</taxon>
        <taxon>Jatrophihabitantales</taxon>
        <taxon>Jatrophihabitantaceae</taxon>
        <taxon>Jatrophihabitans</taxon>
    </lineage>
</organism>
<keyword evidence="6" id="KW-1185">Reference proteome</keyword>
<dbReference type="Proteomes" id="UP001164693">
    <property type="component" value="Chromosome"/>
</dbReference>
<dbReference type="PANTHER" id="PTHR12526">
    <property type="entry name" value="GLYCOSYLTRANSFERASE"/>
    <property type="match status" value="1"/>
</dbReference>
<dbReference type="Pfam" id="PF00534">
    <property type="entry name" value="Glycos_transf_1"/>
    <property type="match status" value="1"/>
</dbReference>
<feature type="domain" description="Glycosyl transferase family 1" evidence="3">
    <location>
        <begin position="194"/>
        <end position="332"/>
    </location>
</feature>
<sequence length="397" mass="43275">MKIALVGTRGVPARYGGFETCVEQVGLRLVKAGHEVVVYCRTAESEPRPTEHEGMRLVHLPALRKKSLETLSHSALSTLHTMRHKPDAAIVFNSANAVFLPMFRARGIPVATHVDGLEWKRTKWQGAGRAYYRMAESLAVRWSDALIADAQGIADYYDAEFGAATELIAYGAPILAGERSDRIAEVGLARHGYHLVVARFEPENHVHVIVDGYRRSSARLPLVVVGSAPYSDGYTASLHALADERVRFLGGVWDQELLDQLYANSATYLHGHSVGGTNPSLLRALGAGASTIAYDVNFNREVLLDTGRYFADAVAVTAELELAEADPESTRKRGLAARASAYRYDWDDVAQRYEALCQLLASGKSGRTARPSGRRNALGRSRGDTAEPRVVPSCSDG</sequence>
<dbReference type="InterPro" id="IPR001296">
    <property type="entry name" value="Glyco_trans_1"/>
</dbReference>
<dbReference type="EMBL" id="CP097463">
    <property type="protein sequence ID" value="WAX55901.1"/>
    <property type="molecule type" value="Genomic_DNA"/>
</dbReference>
<evidence type="ECO:0000256" key="2">
    <source>
        <dbReference type="SAM" id="MobiDB-lite"/>
    </source>
</evidence>
<keyword evidence="1" id="KW-0808">Transferase</keyword>
<dbReference type="SUPFAM" id="SSF53756">
    <property type="entry name" value="UDP-Glycosyltransferase/glycogen phosphorylase"/>
    <property type="match status" value="1"/>
</dbReference>
<feature type="region of interest" description="Disordered" evidence="2">
    <location>
        <begin position="364"/>
        <end position="397"/>
    </location>
</feature>
<dbReference type="Gene3D" id="3.40.50.2000">
    <property type="entry name" value="Glycogen Phosphorylase B"/>
    <property type="match status" value="2"/>
</dbReference>
<protein>
    <submittedName>
        <fullName evidence="5">DUF1972 domain-containing protein</fullName>
    </submittedName>
</protein>
<evidence type="ECO:0000256" key="1">
    <source>
        <dbReference type="ARBA" id="ARBA00022679"/>
    </source>
</evidence>
<dbReference type="InterPro" id="IPR015393">
    <property type="entry name" value="DUF1972"/>
</dbReference>
<gene>
    <name evidence="5" type="ORF">M6B22_15335</name>
</gene>
<proteinExistence type="predicted"/>
<dbReference type="RefSeq" id="WP_269442426.1">
    <property type="nucleotide sequence ID" value="NZ_CP097463.1"/>
</dbReference>
<dbReference type="Pfam" id="PF09314">
    <property type="entry name" value="DUF1972"/>
    <property type="match status" value="1"/>
</dbReference>
<feature type="domain" description="DUF1972" evidence="4">
    <location>
        <begin position="3"/>
        <end position="172"/>
    </location>
</feature>